<keyword evidence="1" id="KW-0812">Transmembrane</keyword>
<feature type="transmembrane region" description="Helical" evidence="1">
    <location>
        <begin position="354"/>
        <end position="373"/>
    </location>
</feature>
<keyword evidence="1" id="KW-1133">Transmembrane helix</keyword>
<dbReference type="OrthoDB" id="416237at2"/>
<proteinExistence type="predicted"/>
<feature type="transmembrane region" description="Helical" evidence="1">
    <location>
        <begin position="246"/>
        <end position="267"/>
    </location>
</feature>
<feature type="transmembrane region" description="Helical" evidence="1">
    <location>
        <begin position="166"/>
        <end position="183"/>
    </location>
</feature>
<name>A0A1J1LRI4_9CYAN</name>
<evidence type="ECO:0000313" key="3">
    <source>
        <dbReference type="Proteomes" id="UP000184315"/>
    </source>
</evidence>
<organism evidence="2 3">
    <name type="scientific">Planktothrix tepida PCC 9214</name>
    <dbReference type="NCBI Taxonomy" id="671072"/>
    <lineage>
        <taxon>Bacteria</taxon>
        <taxon>Bacillati</taxon>
        <taxon>Cyanobacteriota</taxon>
        <taxon>Cyanophyceae</taxon>
        <taxon>Oscillatoriophycideae</taxon>
        <taxon>Oscillatoriales</taxon>
        <taxon>Microcoleaceae</taxon>
        <taxon>Planktothrix</taxon>
    </lineage>
</organism>
<dbReference type="EMBL" id="CZDF01000172">
    <property type="protein sequence ID" value="CUR35181.1"/>
    <property type="molecule type" value="Genomic_DNA"/>
</dbReference>
<feature type="transmembrane region" description="Helical" evidence="1">
    <location>
        <begin position="217"/>
        <end position="234"/>
    </location>
</feature>
<feature type="transmembrane region" description="Helical" evidence="1">
    <location>
        <begin position="314"/>
        <end position="334"/>
    </location>
</feature>
<keyword evidence="3" id="KW-1185">Reference proteome</keyword>
<sequence>MKITNNRWFHPVLLLFWVGLGILLRFINLGAKSASSIEISTLVFSLGHGLKIIPLDQIISADILLSPLRFEATTQPSDVVYHLFSESNHPPLYFLLNHFWMKWFSTEGEFVSLTVARSLSSILGVLSIPAIFSLSYFAFRSLIFAQITAALMAVSPYGIYLSQETRHYTITILWIIASLGYFVKAIRSLEGEKPLSIIQVIGWIMINGLGIASHYFFIVFLGAEGLVLGEFWLKNWQNKLGILRTAWLRIYGIILGTFISGLVWIPILKSIPNDQLTDWIETEFKGLGWIEPLFRLLAWLITQIFLLPVEGTPTIITVISALILLTVLVGVSPGIIQGIRFNLTSSNTQLETKIFGGILCGILVLFLILIYGLQKDVSLAARYQFVYFPVFILIVGSALGRIWKQPEIFNHSWVSLPPILQANSQKIVIVTLIMGCVGALTVGGNYGFQKSQQSDHLASYIINEAKTPVIIATSQRTHAETRALMGLGLEFQRQQAEKLPQFLLVKKTDTPSPVVATVLTQVQRPFEFWRVNLKDNTDFSQFRCQEDPRPHPDFKGYRYQRYYCR</sequence>
<evidence type="ECO:0000313" key="2">
    <source>
        <dbReference type="EMBL" id="CUR35181.1"/>
    </source>
</evidence>
<dbReference type="STRING" id="671072.PL9214650620"/>
<dbReference type="AlphaFoldDB" id="A0A1J1LRI4"/>
<dbReference type="Proteomes" id="UP000184315">
    <property type="component" value="Unassembled WGS sequence"/>
</dbReference>
<gene>
    <name evidence="2" type="ORF">PL9214650620</name>
</gene>
<feature type="transmembrane region" description="Helical" evidence="1">
    <location>
        <begin position="385"/>
        <end position="403"/>
    </location>
</feature>
<reference evidence="3" key="1">
    <citation type="submission" date="2015-10" db="EMBL/GenBank/DDBJ databases">
        <authorList>
            <person name="Regsiter A."/>
            <person name="william w."/>
        </authorList>
    </citation>
    <scope>NUCLEOTIDE SEQUENCE [LARGE SCALE GENOMIC DNA]</scope>
</reference>
<feature type="transmembrane region" description="Helical" evidence="1">
    <location>
        <begin position="110"/>
        <end position="134"/>
    </location>
</feature>
<evidence type="ECO:0000256" key="1">
    <source>
        <dbReference type="SAM" id="Phobius"/>
    </source>
</evidence>
<protein>
    <submittedName>
        <fullName evidence="2">Uncharacterized protein</fullName>
    </submittedName>
</protein>
<dbReference type="RefSeq" id="WP_072722143.1">
    <property type="nucleotide sequence ID" value="NZ_LN889813.1"/>
</dbReference>
<feature type="transmembrane region" description="Helical" evidence="1">
    <location>
        <begin position="141"/>
        <end position="160"/>
    </location>
</feature>
<feature type="transmembrane region" description="Helical" evidence="1">
    <location>
        <begin position="427"/>
        <end position="448"/>
    </location>
</feature>
<feature type="transmembrane region" description="Helical" evidence="1">
    <location>
        <begin position="287"/>
        <end position="307"/>
    </location>
</feature>
<accession>A0A1J1LRI4</accession>
<keyword evidence="1" id="KW-0472">Membrane</keyword>